<dbReference type="InterPro" id="IPR000873">
    <property type="entry name" value="AMP-dep_synth/lig_dom"/>
</dbReference>
<evidence type="ECO:0000259" key="2">
    <source>
        <dbReference type="Pfam" id="PF13193"/>
    </source>
</evidence>
<dbReference type="InterPro" id="IPR025110">
    <property type="entry name" value="AMP-bd_C"/>
</dbReference>
<dbReference type="Pfam" id="PF13193">
    <property type="entry name" value="AMP-binding_C"/>
    <property type="match status" value="1"/>
</dbReference>
<dbReference type="Gene3D" id="2.30.38.10">
    <property type="entry name" value="Luciferase, Domain 3"/>
    <property type="match status" value="1"/>
</dbReference>
<keyword evidence="4" id="KW-1185">Reference proteome</keyword>
<feature type="domain" description="AMP-dependent synthetase/ligase" evidence="1">
    <location>
        <begin position="240"/>
        <end position="586"/>
    </location>
</feature>
<proteinExistence type="predicted"/>
<evidence type="ECO:0000259" key="1">
    <source>
        <dbReference type="Pfam" id="PF00501"/>
    </source>
</evidence>
<protein>
    <submittedName>
        <fullName evidence="3">AMP-binding protein</fullName>
    </submittedName>
</protein>
<dbReference type="InterPro" id="IPR045851">
    <property type="entry name" value="AMP-bd_C_sf"/>
</dbReference>
<dbReference type="InterPro" id="IPR020845">
    <property type="entry name" value="AMP-binding_CS"/>
</dbReference>
<dbReference type="EMBL" id="JBHTLK010000234">
    <property type="protein sequence ID" value="MFD1151397.1"/>
    <property type="molecule type" value="Genomic_DNA"/>
</dbReference>
<dbReference type="InterPro" id="IPR007396">
    <property type="entry name" value="TR_PAI2-type"/>
</dbReference>
<dbReference type="Proteomes" id="UP001597168">
    <property type="component" value="Unassembled WGS sequence"/>
</dbReference>
<feature type="domain" description="AMP-binding enzyme C-terminal" evidence="2">
    <location>
        <begin position="644"/>
        <end position="720"/>
    </location>
</feature>
<dbReference type="SUPFAM" id="SSF50475">
    <property type="entry name" value="FMN-binding split barrel"/>
    <property type="match status" value="1"/>
</dbReference>
<name>A0ABW3R2S5_9PSEU</name>
<reference evidence="4" key="1">
    <citation type="journal article" date="2019" name="Int. J. Syst. Evol. Microbiol.">
        <title>The Global Catalogue of Microorganisms (GCM) 10K type strain sequencing project: providing services to taxonomists for standard genome sequencing and annotation.</title>
        <authorList>
            <consortium name="The Broad Institute Genomics Platform"/>
            <consortium name="The Broad Institute Genome Sequencing Center for Infectious Disease"/>
            <person name="Wu L."/>
            <person name="Ma J."/>
        </authorList>
    </citation>
    <scope>NUCLEOTIDE SEQUENCE [LARGE SCALE GENOMIC DNA]</scope>
    <source>
        <strain evidence="4">CCUG 60214</strain>
    </source>
</reference>
<dbReference type="Gene3D" id="3.40.50.980">
    <property type="match status" value="2"/>
</dbReference>
<dbReference type="PROSITE" id="PS00455">
    <property type="entry name" value="AMP_BINDING"/>
    <property type="match status" value="1"/>
</dbReference>
<dbReference type="SUPFAM" id="SSF56801">
    <property type="entry name" value="Acetyl-CoA synthetase-like"/>
    <property type="match status" value="1"/>
</dbReference>
<dbReference type="Pfam" id="PF00501">
    <property type="entry name" value="AMP-binding"/>
    <property type="match status" value="1"/>
</dbReference>
<accession>A0ABW3R2S5</accession>
<dbReference type="PANTHER" id="PTHR45527:SF1">
    <property type="entry name" value="FATTY ACID SYNTHASE"/>
    <property type="match status" value="1"/>
</dbReference>
<comment type="caution">
    <text evidence="3">The sequence shown here is derived from an EMBL/GenBank/DDBJ whole genome shotgun (WGS) entry which is preliminary data.</text>
</comment>
<sequence length="745" mass="80903">MYVPKQYQSREHAWTRFVMRNHPLATLVTPGPRVPQATHVPVIFAPGSPQGGDVVGTTLLGHLNRANPHWRWLEDDMTAKLVFAGPNGYVTPVDYHTEPAAPTWNFVTVHVVGTLRRIEDLDGTLDVVRRTVLAYENDFGVGWNPESSLDYFRSIGRAVGAFQLRVEQVDAMFKLSQGQTPEQQDRIIARFEAADSGVRRDVGRIMREFGLGTAASADVERLSVWGGAADPPCLLESLVDTARQRRDEVAVVDDGRELTYAELLGWAGDIADLLRDRGVAEGDRVAVAGPRSAEVVAAMLGVLSVGATYVPLDSEYPARRLAHMLSDSAPKVLLHVGAAPEVTTGADVVAIPRPRPGHAPDPAAWPVVACSADLPVYVIYTSGSTGWPKGVALPHSCVDNMVEWQRGHSRRADLRTAQFAPLNFDVCFQEILGTLAGGGMLVIVPERLRSDPFELLDWLADNRIERLFLPYLGLHMLSVAAASEKSLAHLALREVNTAGEQIVCSPPIREFFTRLADCRLNNHYGQSESAMVTAHTLTGPPSEWPSQPPIGGPLPGCELLIDPVEPDDNTIGELLVAGAPLALGYLNQPELNSQRYITIPPTPQGHTRAFRTGDLVRLDGDVVQYLSRLDHDVKIRGTRVNLLEVDACLLEQPGVAEAICVVVELSEGTRSLHAAVTAEPGLPPLDVAALLDALREVLPAVSVPVSLHVLPELPLTSSGKIDREAVVRQVTERIDQRSNAVGRHG</sequence>
<evidence type="ECO:0000313" key="4">
    <source>
        <dbReference type="Proteomes" id="UP001597168"/>
    </source>
</evidence>
<dbReference type="Pfam" id="PF04299">
    <property type="entry name" value="FMN_bind_2"/>
    <property type="match status" value="1"/>
</dbReference>
<organism evidence="3 4">
    <name type="scientific">Saccharothrix hoggarensis</name>
    <dbReference type="NCBI Taxonomy" id="913853"/>
    <lineage>
        <taxon>Bacteria</taxon>
        <taxon>Bacillati</taxon>
        <taxon>Actinomycetota</taxon>
        <taxon>Actinomycetes</taxon>
        <taxon>Pseudonocardiales</taxon>
        <taxon>Pseudonocardiaceae</taxon>
        <taxon>Saccharothrix</taxon>
    </lineage>
</organism>
<evidence type="ECO:0000313" key="3">
    <source>
        <dbReference type="EMBL" id="MFD1151397.1"/>
    </source>
</evidence>
<dbReference type="Gene3D" id="2.30.110.10">
    <property type="entry name" value="Electron Transport, Fmn-binding Protein, Chain A"/>
    <property type="match status" value="1"/>
</dbReference>
<dbReference type="Gene3D" id="3.30.300.30">
    <property type="match status" value="1"/>
</dbReference>
<dbReference type="InterPro" id="IPR012349">
    <property type="entry name" value="Split_barrel_FMN-bd"/>
</dbReference>
<dbReference type="RefSeq" id="WP_380728364.1">
    <property type="nucleotide sequence ID" value="NZ_JBHTLK010000234.1"/>
</dbReference>
<dbReference type="PANTHER" id="PTHR45527">
    <property type="entry name" value="NONRIBOSOMAL PEPTIDE SYNTHETASE"/>
    <property type="match status" value="1"/>
</dbReference>
<gene>
    <name evidence="3" type="ORF">ACFQ3T_30060</name>
</gene>